<reference evidence="2 3" key="1">
    <citation type="submission" date="2020-05" db="EMBL/GenBank/DDBJ databases">
        <title>Draft genome sequence of Desulfovibrio sp. strain HN2T.</title>
        <authorList>
            <person name="Ueno A."/>
            <person name="Tamazawa S."/>
            <person name="Tamamura S."/>
            <person name="Murakami T."/>
            <person name="Kiyama T."/>
            <person name="Inomata H."/>
            <person name="Amano Y."/>
            <person name="Miyakawa K."/>
            <person name="Tamaki H."/>
            <person name="Naganuma T."/>
            <person name="Kaneko K."/>
        </authorList>
    </citation>
    <scope>NUCLEOTIDE SEQUENCE [LARGE SCALE GENOMIC DNA]</scope>
    <source>
        <strain evidence="2 3">HN2</strain>
    </source>
</reference>
<keyword evidence="1" id="KW-0812">Transmembrane</keyword>
<evidence type="ECO:0000313" key="2">
    <source>
        <dbReference type="EMBL" id="GFM33031.1"/>
    </source>
</evidence>
<keyword evidence="1" id="KW-1133">Transmembrane helix</keyword>
<dbReference type="Proteomes" id="UP000503840">
    <property type="component" value="Unassembled WGS sequence"/>
</dbReference>
<dbReference type="AlphaFoldDB" id="A0A7J0BIG0"/>
<keyword evidence="3" id="KW-1185">Reference proteome</keyword>
<protein>
    <recommendedName>
        <fullName evidence="4">HEAT repeat domain-containing protein</fullName>
    </recommendedName>
</protein>
<dbReference type="Gene3D" id="1.25.10.10">
    <property type="entry name" value="Leucine-rich Repeat Variant"/>
    <property type="match status" value="1"/>
</dbReference>
<dbReference type="InterPro" id="IPR016024">
    <property type="entry name" value="ARM-type_fold"/>
</dbReference>
<feature type="transmembrane region" description="Helical" evidence="1">
    <location>
        <begin position="58"/>
        <end position="76"/>
    </location>
</feature>
<accession>A0A7J0BIG0</accession>
<dbReference type="InterPro" id="IPR011990">
    <property type="entry name" value="TPR-like_helical_dom_sf"/>
</dbReference>
<sequence length="373" mass="42207">MTPLSQSEPANQHISNRRLHMRATVLLQAVFLVAMGIEGAACYVLLHTAPPTTQQWVLAGLLHLLASALPLGYAYQPERIPGAGWYIPKLTGLIALFLPVIGITGMMLTVSLTKLFFRSHGLAHGFEHEALKLTKDEEVVIQRSMDDMLREELATQPIVDILLGDDEDLKRGAIMLLKRMKSARAIKLLKESLSDTSTEVRFFAHTALSQLEESAMQRLEKAEELSSSGNSRAIRDYATTCRDYAHSGLPETSMKTYYLEEARKLFLKYLEQEKQDHATYIEIGKISMELQEHAAALNAFDTALNFPETFIEARLGRCWVFYEQRDWLQLTNEMRSMRTRMPDSEESDDFNRALYAFWAQRIPSSLNASGETA</sequence>
<dbReference type="EMBL" id="BLVO01000013">
    <property type="protein sequence ID" value="GFM33031.1"/>
    <property type="molecule type" value="Genomic_DNA"/>
</dbReference>
<evidence type="ECO:0000256" key="1">
    <source>
        <dbReference type="SAM" id="Phobius"/>
    </source>
</evidence>
<feature type="transmembrane region" description="Helical" evidence="1">
    <location>
        <begin position="25"/>
        <end position="46"/>
    </location>
</feature>
<evidence type="ECO:0008006" key="4">
    <source>
        <dbReference type="Google" id="ProtNLM"/>
    </source>
</evidence>
<dbReference type="InterPro" id="IPR011989">
    <property type="entry name" value="ARM-like"/>
</dbReference>
<comment type="caution">
    <text evidence="2">The sequence shown here is derived from an EMBL/GenBank/DDBJ whole genome shotgun (WGS) entry which is preliminary data.</text>
</comment>
<organism evidence="2 3">
    <name type="scientific">Desulfovibrio subterraneus</name>
    <dbReference type="NCBI Taxonomy" id="2718620"/>
    <lineage>
        <taxon>Bacteria</taxon>
        <taxon>Pseudomonadati</taxon>
        <taxon>Thermodesulfobacteriota</taxon>
        <taxon>Desulfovibrionia</taxon>
        <taxon>Desulfovibrionales</taxon>
        <taxon>Desulfovibrionaceae</taxon>
        <taxon>Desulfovibrio</taxon>
    </lineage>
</organism>
<dbReference type="SUPFAM" id="SSF48452">
    <property type="entry name" value="TPR-like"/>
    <property type="match status" value="1"/>
</dbReference>
<dbReference type="SUPFAM" id="SSF48371">
    <property type="entry name" value="ARM repeat"/>
    <property type="match status" value="1"/>
</dbReference>
<keyword evidence="1" id="KW-0472">Membrane</keyword>
<evidence type="ECO:0000313" key="3">
    <source>
        <dbReference type="Proteomes" id="UP000503840"/>
    </source>
</evidence>
<dbReference type="RefSeq" id="WP_174404725.1">
    <property type="nucleotide sequence ID" value="NZ_BLVO01000013.1"/>
</dbReference>
<name>A0A7J0BIG0_9BACT</name>
<feature type="transmembrane region" description="Helical" evidence="1">
    <location>
        <begin position="96"/>
        <end position="117"/>
    </location>
</feature>
<gene>
    <name evidence="2" type="ORF">DSM101010T_13960</name>
</gene>
<proteinExistence type="predicted"/>
<dbReference type="Gene3D" id="1.25.40.10">
    <property type="entry name" value="Tetratricopeptide repeat domain"/>
    <property type="match status" value="1"/>
</dbReference>
<dbReference type="Pfam" id="PF13646">
    <property type="entry name" value="HEAT_2"/>
    <property type="match status" value="1"/>
</dbReference>